<dbReference type="GO" id="GO:0004553">
    <property type="term" value="F:hydrolase activity, hydrolyzing O-glycosyl compounds"/>
    <property type="evidence" value="ECO:0007669"/>
    <property type="project" value="InterPro"/>
</dbReference>
<keyword evidence="2" id="KW-0378">Hydrolase</keyword>
<evidence type="ECO:0000313" key="6">
    <source>
        <dbReference type="Proteomes" id="UP000316775"/>
    </source>
</evidence>
<comment type="similarity">
    <text evidence="1">Belongs to the glycosyl hydrolase 2 family.</text>
</comment>
<dbReference type="InterPro" id="IPR036514">
    <property type="entry name" value="SGNH_hydro_sf"/>
</dbReference>
<organism evidence="5 6">
    <name type="scientific">Flavobacterium flevense</name>
    <dbReference type="NCBI Taxonomy" id="983"/>
    <lineage>
        <taxon>Bacteria</taxon>
        <taxon>Pseudomonadati</taxon>
        <taxon>Bacteroidota</taxon>
        <taxon>Flavobacteriia</taxon>
        <taxon>Flavobacteriales</taxon>
        <taxon>Flavobacteriaceae</taxon>
        <taxon>Flavobacterium</taxon>
    </lineage>
</organism>
<keyword evidence="6" id="KW-1185">Reference proteome</keyword>
<evidence type="ECO:0000256" key="1">
    <source>
        <dbReference type="ARBA" id="ARBA00007401"/>
    </source>
</evidence>
<dbReference type="SUPFAM" id="SSF49785">
    <property type="entry name" value="Galactose-binding domain-like"/>
    <property type="match status" value="1"/>
</dbReference>
<accession>A0A4Y4B097</accession>
<reference evidence="5 6" key="1">
    <citation type="submission" date="2019-06" db="EMBL/GenBank/DDBJ databases">
        <title>Whole genome shotgun sequence of Flavobacterium flevense NBRC 14960.</title>
        <authorList>
            <person name="Hosoyama A."/>
            <person name="Uohara A."/>
            <person name="Ohji S."/>
            <person name="Ichikawa N."/>
        </authorList>
    </citation>
    <scope>NUCLEOTIDE SEQUENCE [LARGE SCALE GENOMIC DNA]</scope>
    <source>
        <strain evidence="5 6">NBRC 14960</strain>
    </source>
</reference>
<dbReference type="SUPFAM" id="SSF52266">
    <property type="entry name" value="SGNH hydrolase"/>
    <property type="match status" value="1"/>
</dbReference>
<dbReference type="InterPro" id="IPR013783">
    <property type="entry name" value="Ig-like_fold"/>
</dbReference>
<dbReference type="InterPro" id="IPR039329">
    <property type="entry name" value="SIAE"/>
</dbReference>
<dbReference type="GO" id="GO:0001681">
    <property type="term" value="F:sialate O-acetylesterase activity"/>
    <property type="evidence" value="ECO:0007669"/>
    <property type="project" value="InterPro"/>
</dbReference>
<sequence length="648" mass="73392">MKIKTYKMNKLKIALIVLLFIPSNIILSQIKLPKLISDGVVLQRNEKVKIWGWAAPNESIKLEFKTKIYTAKADAEGNWNIQLPAQNAGGPYEMVFRATNEIRVKDILFGDVWICSGQSNMELPMERLKEKYDAVIKNAENSNIRQFLVPDKYDFNKEQTDLDAGKWVSADPKTVLEFSGVAYFFAKAIYEKQQIPIGIINSALGGSPIESWLSDDALKAFPEAYQESQKFKNKALIQEIEAGDKKRNDDWYDVLNKTDLGLENHWDLAGTYDKDWDTMQIPNYWADTSLGNVNGVVWFRKEIEVPKAMVGKPAKLFMGRIVDQDFIYVNDQMIGTTSYQYPPRRYDVNADVLKEGKNTISIRVINNAGRGGFVEDKPYFLAVGNDTIDLKGTWKYKLGAAMKPLQGPTFIRWKPKGLFNAMIAPLTHLKIKGVLWYQGESNAGNPKLYAKTLPALIKDWRTKWGQEDFPFLYVQLPNYMETYAEPRESNWAVLRQAQLETLSVPNTAMAVAIDLGEWNDIHPLNKEDVGNRLALLARKIAYGEKELNASSPMPETTVFEKDKVIITFKNTGGGLIVKNANELKSFAISNDGKNFVWAKAKLIGNKVAVWNEKVPNPIMVRYAWDNNPADANLFSKEGLPASPFEVKK</sequence>
<protein>
    <submittedName>
        <fullName evidence="5">9-O-acetylesterase</fullName>
    </submittedName>
</protein>
<dbReference type="Proteomes" id="UP000316775">
    <property type="component" value="Unassembled WGS sequence"/>
</dbReference>
<proteinExistence type="inferred from homology"/>
<dbReference type="EMBL" id="BJNP01000031">
    <property type="protein sequence ID" value="GEC73009.1"/>
    <property type="molecule type" value="Genomic_DNA"/>
</dbReference>
<evidence type="ECO:0000313" key="5">
    <source>
        <dbReference type="EMBL" id="GEC73009.1"/>
    </source>
</evidence>
<feature type="domain" description="Glycosyl hydrolases family 2 sugar binding" evidence="3">
    <location>
        <begin position="251"/>
        <end position="382"/>
    </location>
</feature>
<comment type="caution">
    <text evidence="5">The sequence shown here is derived from an EMBL/GenBank/DDBJ whole genome shotgun (WGS) entry which is preliminary data.</text>
</comment>
<dbReference type="InterPro" id="IPR005181">
    <property type="entry name" value="SASA"/>
</dbReference>
<gene>
    <name evidence="5" type="ORF">FFL01_25480</name>
</gene>
<dbReference type="InterPro" id="IPR006104">
    <property type="entry name" value="Glyco_hydro_2_N"/>
</dbReference>
<dbReference type="Pfam" id="PF02837">
    <property type="entry name" value="Glyco_hydro_2_N"/>
    <property type="match status" value="1"/>
</dbReference>
<dbReference type="STRING" id="983.SAMN05443543_11728"/>
<feature type="domain" description="Sialate O-acetylesterase" evidence="4">
    <location>
        <begin position="111"/>
        <end position="227"/>
    </location>
</feature>
<evidence type="ECO:0000259" key="3">
    <source>
        <dbReference type="Pfam" id="PF02837"/>
    </source>
</evidence>
<dbReference type="Gene3D" id="3.40.50.1110">
    <property type="entry name" value="SGNH hydrolase"/>
    <property type="match status" value="2"/>
</dbReference>
<dbReference type="PANTHER" id="PTHR22901">
    <property type="entry name" value="SIALATE O-ACETYLESTERASE"/>
    <property type="match status" value="1"/>
</dbReference>
<dbReference type="Gene3D" id="2.60.40.10">
    <property type="entry name" value="Immunoglobulins"/>
    <property type="match status" value="1"/>
</dbReference>
<feature type="domain" description="Sialate O-acetylesterase" evidence="4">
    <location>
        <begin position="407"/>
        <end position="522"/>
    </location>
</feature>
<dbReference type="Pfam" id="PF03629">
    <property type="entry name" value="SASA"/>
    <property type="match status" value="2"/>
</dbReference>
<evidence type="ECO:0000256" key="2">
    <source>
        <dbReference type="ARBA" id="ARBA00022801"/>
    </source>
</evidence>
<dbReference type="GO" id="GO:0005975">
    <property type="term" value="P:carbohydrate metabolic process"/>
    <property type="evidence" value="ECO:0007669"/>
    <property type="project" value="InterPro"/>
</dbReference>
<dbReference type="AlphaFoldDB" id="A0A4Y4B097"/>
<name>A0A4Y4B097_9FLAO</name>
<evidence type="ECO:0000259" key="4">
    <source>
        <dbReference type="Pfam" id="PF03629"/>
    </source>
</evidence>
<dbReference type="InterPro" id="IPR008979">
    <property type="entry name" value="Galactose-bd-like_sf"/>
</dbReference>
<dbReference type="PANTHER" id="PTHR22901:SF0">
    <property type="entry name" value="SIALATE O-ACETYLESTERASE"/>
    <property type="match status" value="1"/>
</dbReference>